<keyword evidence="1" id="KW-0472">Membrane</keyword>
<keyword evidence="1" id="KW-1133">Transmembrane helix</keyword>
<dbReference type="AlphaFoldDB" id="A0A1E7Z3I0"/>
<reference evidence="2 3" key="1">
    <citation type="submission" date="2016-07" db="EMBL/GenBank/DDBJ databases">
        <authorList>
            <person name="Yuval B."/>
        </authorList>
    </citation>
    <scope>NUCLEOTIDE SEQUENCE [LARGE SCALE GENOMIC DNA]</scope>
    <source>
        <strain evidence="2 3">IL</strain>
    </source>
</reference>
<dbReference type="OrthoDB" id="7053964at2"/>
<keyword evidence="1" id="KW-0812">Transmembrane</keyword>
<dbReference type="Proteomes" id="UP000243534">
    <property type="component" value="Unassembled WGS sequence"/>
</dbReference>
<protein>
    <submittedName>
        <fullName evidence="2">Uncharacterized protein</fullName>
    </submittedName>
</protein>
<evidence type="ECO:0000313" key="2">
    <source>
        <dbReference type="EMBL" id="OFC63340.1"/>
    </source>
</evidence>
<evidence type="ECO:0000256" key="1">
    <source>
        <dbReference type="SAM" id="Phobius"/>
    </source>
</evidence>
<dbReference type="RefSeq" id="WP_070133938.1">
    <property type="nucleotide sequence ID" value="NZ_MAYS01000100.1"/>
</dbReference>
<proteinExistence type="predicted"/>
<evidence type="ECO:0000313" key="3">
    <source>
        <dbReference type="Proteomes" id="UP000243534"/>
    </source>
</evidence>
<comment type="caution">
    <text evidence="2">The sequence shown here is derived from an EMBL/GenBank/DDBJ whole genome shotgun (WGS) entry which is preliminary data.</text>
</comment>
<gene>
    <name evidence="2" type="ORF">BBW68_05790</name>
</gene>
<dbReference type="EMBL" id="MAYS01000100">
    <property type="protein sequence ID" value="OFC63340.1"/>
    <property type="molecule type" value="Genomic_DNA"/>
</dbReference>
<organism evidence="2 3">
    <name type="scientific">Candidatus Erwinia dacicola</name>
    <dbReference type="NCBI Taxonomy" id="252393"/>
    <lineage>
        <taxon>Bacteria</taxon>
        <taxon>Pseudomonadati</taxon>
        <taxon>Pseudomonadota</taxon>
        <taxon>Gammaproteobacteria</taxon>
        <taxon>Enterobacterales</taxon>
        <taxon>Erwiniaceae</taxon>
        <taxon>Erwinia</taxon>
    </lineage>
</organism>
<name>A0A1E7Z3I0_9GAMM</name>
<accession>A0A1E7Z3I0</accession>
<sequence>MIDALSLVGIKGFIVYAPSHAFIGWIDDFGNPKYWETTTNNNTGKEADLSESFYTKTFDRTYYKLMPTETAIDVYTVLISAIENAKVDVESFFMKNKDNSIISDFYYYDLSERNKISNFKSMEIESLIATDITSNDKYYALANYHLMNNNIEKGKWYFMKIDKGRCGSSCYKLGLELNIPQYKYFDYFYKKYSEFHKEKGMDVNVKIFFRGFFIFCFSLLFLLISLISVFFMKKVSCKSSKSQSVNTKDMKSD</sequence>
<feature type="transmembrane region" description="Helical" evidence="1">
    <location>
        <begin position="207"/>
        <end position="232"/>
    </location>
</feature>